<organism evidence="1 2">
    <name type="scientific">Clostridium chromiireducens</name>
    <dbReference type="NCBI Taxonomy" id="225345"/>
    <lineage>
        <taxon>Bacteria</taxon>
        <taxon>Bacillati</taxon>
        <taxon>Bacillota</taxon>
        <taxon>Clostridia</taxon>
        <taxon>Eubacteriales</taxon>
        <taxon>Clostridiaceae</taxon>
        <taxon>Clostridium</taxon>
    </lineage>
</organism>
<proteinExistence type="predicted"/>
<dbReference type="EMBL" id="WSRQ01000023">
    <property type="protein sequence ID" value="MVX64900.1"/>
    <property type="molecule type" value="Genomic_DNA"/>
</dbReference>
<protein>
    <submittedName>
        <fullName evidence="1">Uncharacterized protein</fullName>
    </submittedName>
</protein>
<comment type="caution">
    <text evidence="1">The sequence shown here is derived from an EMBL/GenBank/DDBJ whole genome shotgun (WGS) entry which is preliminary data.</text>
</comment>
<dbReference type="RefSeq" id="WP_160359731.1">
    <property type="nucleotide sequence ID" value="NZ_WSRQ01000023.1"/>
</dbReference>
<sequence length="120" mass="13725">MILINSAGFELKDGFKNETKPELIDKIKRKFNKNEIALLILATVSFIFSENGKRNKEILINSLYDYEILTGGVENSFIEKLIALKDNEVTNLIQIIFECNKEKMLMEKRIGEVISEVLGV</sequence>
<evidence type="ECO:0000313" key="1">
    <source>
        <dbReference type="EMBL" id="MVX64900.1"/>
    </source>
</evidence>
<reference evidence="1" key="1">
    <citation type="submission" date="2019-12" db="EMBL/GenBank/DDBJ databases">
        <title>Microbes associate with the intestines of laboratory mice.</title>
        <authorList>
            <person name="Navarre W."/>
            <person name="Wong E."/>
        </authorList>
    </citation>
    <scope>NUCLEOTIDE SEQUENCE</scope>
    <source>
        <strain evidence="1">NM79_F5</strain>
    </source>
</reference>
<accession>A0A964W321</accession>
<dbReference type="AlphaFoldDB" id="A0A964W321"/>
<evidence type="ECO:0000313" key="2">
    <source>
        <dbReference type="Proteomes" id="UP000656077"/>
    </source>
</evidence>
<gene>
    <name evidence="1" type="ORF">GKZ28_14475</name>
</gene>
<name>A0A964W321_9CLOT</name>
<dbReference type="Proteomes" id="UP000656077">
    <property type="component" value="Unassembled WGS sequence"/>
</dbReference>